<reference evidence="1" key="1">
    <citation type="submission" date="2020-10" db="EMBL/GenBank/DDBJ databases">
        <authorList>
            <person name="Gilroy R."/>
        </authorList>
    </citation>
    <scope>NUCLEOTIDE SEQUENCE</scope>
    <source>
        <strain evidence="1">3924</strain>
    </source>
</reference>
<sequence>MKITINGREYTFASALTVGELLPTIGTDGKGKAVAVNNRVVPRTSWGEHRLSDGDNVTIITAAYGG</sequence>
<protein>
    <submittedName>
        <fullName evidence="1">Sulfur carrier protein ThiS</fullName>
    </submittedName>
</protein>
<accession>A0A940DM90</accession>
<dbReference type="EMBL" id="JADIMV010000083">
    <property type="protein sequence ID" value="MBO8439989.1"/>
    <property type="molecule type" value="Genomic_DNA"/>
</dbReference>
<dbReference type="InterPro" id="IPR012675">
    <property type="entry name" value="Beta-grasp_dom_sf"/>
</dbReference>
<comment type="caution">
    <text evidence="1">The sequence shown here is derived from an EMBL/GenBank/DDBJ whole genome shotgun (WGS) entry which is preliminary data.</text>
</comment>
<organism evidence="1 2">
    <name type="scientific">Candidatus Aphodosoma intestinipullorum</name>
    <dbReference type="NCBI Taxonomy" id="2840674"/>
    <lineage>
        <taxon>Bacteria</taxon>
        <taxon>Pseudomonadati</taxon>
        <taxon>Bacteroidota</taxon>
        <taxon>Bacteroidia</taxon>
        <taxon>Bacteroidales</taxon>
        <taxon>Candidatus Aphodosoma</taxon>
    </lineage>
</organism>
<evidence type="ECO:0000313" key="1">
    <source>
        <dbReference type="EMBL" id="MBO8439989.1"/>
    </source>
</evidence>
<gene>
    <name evidence="1" type="primary">thiS</name>
    <name evidence="1" type="ORF">IAC51_04985</name>
</gene>
<name>A0A940DM90_9BACT</name>
<dbReference type="AlphaFoldDB" id="A0A940DM90"/>
<dbReference type="InterPro" id="IPR010035">
    <property type="entry name" value="Thi_S"/>
</dbReference>
<dbReference type="InterPro" id="IPR016155">
    <property type="entry name" value="Mopterin_synth/thiamin_S_b"/>
</dbReference>
<dbReference type="InterPro" id="IPR003749">
    <property type="entry name" value="ThiS/MoaD-like"/>
</dbReference>
<dbReference type="Proteomes" id="UP000712007">
    <property type="component" value="Unassembled WGS sequence"/>
</dbReference>
<reference evidence="1" key="2">
    <citation type="journal article" date="2021" name="PeerJ">
        <title>Extensive microbial diversity within the chicken gut microbiome revealed by metagenomics and culture.</title>
        <authorList>
            <person name="Gilroy R."/>
            <person name="Ravi A."/>
            <person name="Getino M."/>
            <person name="Pursley I."/>
            <person name="Horton D.L."/>
            <person name="Alikhan N.F."/>
            <person name="Baker D."/>
            <person name="Gharbi K."/>
            <person name="Hall N."/>
            <person name="Watson M."/>
            <person name="Adriaenssens E.M."/>
            <person name="Foster-Nyarko E."/>
            <person name="Jarju S."/>
            <person name="Secka A."/>
            <person name="Antonio M."/>
            <person name="Oren A."/>
            <person name="Chaudhuri R.R."/>
            <person name="La Ragione R."/>
            <person name="Hildebrand F."/>
            <person name="Pallen M.J."/>
        </authorList>
    </citation>
    <scope>NUCLEOTIDE SEQUENCE</scope>
    <source>
        <strain evidence="1">3924</strain>
    </source>
</reference>
<dbReference type="CDD" id="cd00565">
    <property type="entry name" value="Ubl_ThiS"/>
    <property type="match status" value="1"/>
</dbReference>
<dbReference type="PANTHER" id="PTHR34472">
    <property type="entry name" value="SULFUR CARRIER PROTEIN THIS"/>
    <property type="match status" value="1"/>
</dbReference>
<dbReference type="Gene3D" id="3.10.20.30">
    <property type="match status" value="1"/>
</dbReference>
<dbReference type="Pfam" id="PF02597">
    <property type="entry name" value="ThiS"/>
    <property type="match status" value="1"/>
</dbReference>
<evidence type="ECO:0000313" key="2">
    <source>
        <dbReference type="Proteomes" id="UP000712007"/>
    </source>
</evidence>
<proteinExistence type="predicted"/>
<dbReference type="SUPFAM" id="SSF54285">
    <property type="entry name" value="MoaD/ThiS"/>
    <property type="match status" value="1"/>
</dbReference>
<dbReference type="PANTHER" id="PTHR34472:SF1">
    <property type="entry name" value="SULFUR CARRIER PROTEIN THIS"/>
    <property type="match status" value="1"/>
</dbReference>
<dbReference type="NCBIfam" id="TIGR01683">
    <property type="entry name" value="thiS"/>
    <property type="match status" value="1"/>
</dbReference>